<keyword evidence="1" id="KW-0812">Transmembrane</keyword>
<evidence type="ECO:0000313" key="4">
    <source>
        <dbReference type="Proteomes" id="UP000654304"/>
    </source>
</evidence>
<sequence>MLLRNAHKLLIATQGLTLIFLFWSAAGLPPELAAHFNAAGLPDRYASRTSHLILMTLLIVGLPALVTGLVSAVLRADVPINVPHADYWLADQRKAATIACLRSFVMLIQVWMVLFFGYTHILIVQANQAAVVQLPATASMLGLTIFLAGTLGGVGMLIRHFARPPLDCN</sequence>
<dbReference type="InterPro" id="IPR012867">
    <property type="entry name" value="DUF1648"/>
</dbReference>
<feature type="transmembrane region" description="Helical" evidence="1">
    <location>
        <begin position="51"/>
        <end position="74"/>
    </location>
</feature>
<proteinExistence type="predicted"/>
<dbReference type="EMBL" id="JACOGD010000008">
    <property type="protein sequence ID" value="MBC3933089.1"/>
    <property type="molecule type" value="Genomic_DNA"/>
</dbReference>
<keyword evidence="4" id="KW-1185">Reference proteome</keyword>
<comment type="caution">
    <text evidence="3">The sequence shown here is derived from an EMBL/GenBank/DDBJ whole genome shotgun (WGS) entry which is preliminary data.</text>
</comment>
<name>A0ABR7A897_9BURK</name>
<reference evidence="3 4" key="1">
    <citation type="submission" date="2020-08" db="EMBL/GenBank/DDBJ databases">
        <title>Novel species isolated from subtropical streams in China.</title>
        <authorList>
            <person name="Lu H."/>
        </authorList>
    </citation>
    <scope>NUCLEOTIDE SEQUENCE [LARGE SCALE GENOMIC DNA]</scope>
    <source>
        <strain evidence="3 4">CY22W</strain>
    </source>
</reference>
<feature type="domain" description="DUF1648" evidence="2">
    <location>
        <begin position="16"/>
        <end position="59"/>
    </location>
</feature>
<dbReference type="Pfam" id="PF07853">
    <property type="entry name" value="DUF1648"/>
    <property type="match status" value="1"/>
</dbReference>
<dbReference type="Proteomes" id="UP000654304">
    <property type="component" value="Unassembled WGS sequence"/>
</dbReference>
<protein>
    <submittedName>
        <fullName evidence="3">DUF1648 domain-containing protein</fullName>
    </submittedName>
</protein>
<gene>
    <name evidence="3" type="ORF">H8K43_15530</name>
</gene>
<evidence type="ECO:0000259" key="2">
    <source>
        <dbReference type="Pfam" id="PF07853"/>
    </source>
</evidence>
<feature type="transmembrane region" description="Helical" evidence="1">
    <location>
        <begin position="95"/>
        <end position="118"/>
    </location>
</feature>
<keyword evidence="1" id="KW-1133">Transmembrane helix</keyword>
<organism evidence="3 4">
    <name type="scientific">Undibacterium curvum</name>
    <dbReference type="NCBI Taxonomy" id="2762294"/>
    <lineage>
        <taxon>Bacteria</taxon>
        <taxon>Pseudomonadati</taxon>
        <taxon>Pseudomonadota</taxon>
        <taxon>Betaproteobacteria</taxon>
        <taxon>Burkholderiales</taxon>
        <taxon>Oxalobacteraceae</taxon>
        <taxon>Undibacterium</taxon>
    </lineage>
</organism>
<evidence type="ECO:0000256" key="1">
    <source>
        <dbReference type="SAM" id="Phobius"/>
    </source>
</evidence>
<feature type="transmembrane region" description="Helical" evidence="1">
    <location>
        <begin position="138"/>
        <end position="158"/>
    </location>
</feature>
<dbReference type="RefSeq" id="WP_186904670.1">
    <property type="nucleotide sequence ID" value="NZ_JACOGD010000008.1"/>
</dbReference>
<keyword evidence="1" id="KW-0472">Membrane</keyword>
<accession>A0ABR7A897</accession>
<evidence type="ECO:0000313" key="3">
    <source>
        <dbReference type="EMBL" id="MBC3933089.1"/>
    </source>
</evidence>